<dbReference type="PROSITE" id="PS51192">
    <property type="entry name" value="HELICASE_ATP_BIND_1"/>
    <property type="match status" value="1"/>
</dbReference>
<dbReference type="CDD" id="cd18793">
    <property type="entry name" value="SF2_C_SNF"/>
    <property type="match status" value="1"/>
</dbReference>
<dbReference type="SUPFAM" id="SSF52540">
    <property type="entry name" value="P-loop containing nucleoside triphosphate hydrolases"/>
    <property type="match status" value="2"/>
</dbReference>
<feature type="domain" description="Helicase C-terminal" evidence="4">
    <location>
        <begin position="835"/>
        <end position="988"/>
    </location>
</feature>
<sequence length="1259" mass="138918">MFKNPFRKDDQPSFRWQEEGDDLVITLNRGAIHIPTADWANFRPDTTGAISSLLSANESEDEAKNAVLMTRNHLRLTPAAVASLNATTAALLGLPAPTPLALDLRAQNRIDQDEFRLAVRWVRPGGQPVRSQMRGAILITDSGPRRVPEPLWSLHAAAEPLTCALDRSDRFEALARLREHWPEDPQLPIESESYLKDLRVHYAASMSLKLKTLTPDRTEFDPVLFSARTVADASDGGEALDEEADSILAPSAQRLFAGDRFRREASARPVYVLKNGEYLFIDPSLRPALDVVRKLQDAPEEQRRSFILNPRKVMRDVLGEEQAEKIGLEDLFIDTEQFSARVAGVDVWRAPVLPWILPSEKNRWIPEQFGLRIGEDYFALPARNVAEVIRRVEDAAQANQPDADVTGLLEPANEDGPPPPARLPVNDQSRKALESLAPFSQNDDVSNEVPPVAEGQEWDAETQGKLFLVVHDNFEEVDYAPVGLTHDLDDNPARAIDAPHLLQSTLKSHQVEGLAWLAHSTLAGRPGALLADDMGLGKTIQAIAFMAWLQEEAASGRTRRAPFLIVAPTGLLGTWRTEIEKHLRGRQLGDLVPAFGSNLKLLRDEDSFGSRDIETGKAALDAANWRDAGVVLTTYETLRDYHFSFARTRFGLIIYDEIQKLKNPGSQMTRAAKALNADFTLGMTGTPVENRLQDLWSIMDVVAPGFLGASRDFEKRHPTDNSEALAKLKSQLTDPIKGRPPYMLRRMKGEVLDDMPTKTVHALEMDMPPMQAGAYRDLVIRAAAAGAAGNLGKGGMLTTLANMRGVSLHPIDPRQAPDDLDTYAADSARLSQTLSILKNVFDAREKALIFVEDLAMQDRLASLIEDRFGLGRRPVRIHGGVAGHKRQALVDEFQKRPGAFDVMILSPKAGGVGLTLTAANHVIHLSRWWNPAVEDQATDRVFRIGQTRDVHVYLPMAVHPDPDLAPSSFDLRLNALIERKRKLTRDLFFPPDASDGELGDLFREVSLELHVTQEAKDAGASEESAPTVSSLDQTTSSPAPEIPASDKHLGINEAAQKAAHSPKRSVQTEAGDTGANLAEEAAKIERRPVLSLPNAIADAQIKLWRRGPGEPRPTDEIVALFAGLHISQVAIRDPYALASQTSRTSQIEFLQALNHVAVTLDNVIIEYAPEVEGDIDEVVSRREFGSSYSKTFGGGGPRLALVRRSKRSRDDDFHDRFIEVDIRHAGGAVKRHELTIGRGIEALYNERRQCTVTYAPPGA</sequence>
<feature type="region of interest" description="Disordered" evidence="2">
    <location>
        <begin position="1013"/>
        <end position="1045"/>
    </location>
</feature>
<evidence type="ECO:0008006" key="7">
    <source>
        <dbReference type="Google" id="ProtNLM"/>
    </source>
</evidence>
<protein>
    <recommendedName>
        <fullName evidence="7">Helicase</fullName>
    </recommendedName>
</protein>
<dbReference type="SMART" id="SM00487">
    <property type="entry name" value="DEXDc"/>
    <property type="match status" value="1"/>
</dbReference>
<dbReference type="InterPro" id="IPR050496">
    <property type="entry name" value="SNF2_RAD54_helicase_repair"/>
</dbReference>
<feature type="compositionally biased region" description="Polar residues" evidence="2">
    <location>
        <begin position="1024"/>
        <end position="1038"/>
    </location>
</feature>
<dbReference type="Pfam" id="PF00176">
    <property type="entry name" value="SNF2-rel_dom"/>
    <property type="match status" value="1"/>
</dbReference>
<dbReference type="Proteomes" id="UP000614261">
    <property type="component" value="Unassembled WGS sequence"/>
</dbReference>
<feature type="region of interest" description="Disordered" evidence="2">
    <location>
        <begin position="397"/>
        <end position="426"/>
    </location>
</feature>
<dbReference type="PROSITE" id="PS51194">
    <property type="entry name" value="HELICASE_CTER"/>
    <property type="match status" value="1"/>
</dbReference>
<dbReference type="InterPro" id="IPR027417">
    <property type="entry name" value="P-loop_NTPase"/>
</dbReference>
<reference evidence="6" key="1">
    <citation type="journal article" date="2019" name="Int. J. Syst. Evol. Microbiol.">
        <title>The Global Catalogue of Microorganisms (GCM) 10K type strain sequencing project: providing services to taxonomists for standard genome sequencing and annotation.</title>
        <authorList>
            <consortium name="The Broad Institute Genomics Platform"/>
            <consortium name="The Broad Institute Genome Sequencing Center for Infectious Disease"/>
            <person name="Wu L."/>
            <person name="Ma J."/>
        </authorList>
    </citation>
    <scope>NUCLEOTIDE SEQUENCE [LARGE SCALE GENOMIC DNA]</scope>
    <source>
        <strain evidence="6">CGMCC 1.12851</strain>
    </source>
</reference>
<feature type="domain" description="Helicase ATP-binding" evidence="3">
    <location>
        <begin position="519"/>
        <end position="705"/>
    </location>
</feature>
<dbReference type="InterPro" id="IPR001650">
    <property type="entry name" value="Helicase_C-like"/>
</dbReference>
<dbReference type="PANTHER" id="PTHR45629">
    <property type="entry name" value="SNF2/RAD54 FAMILY MEMBER"/>
    <property type="match status" value="1"/>
</dbReference>
<evidence type="ECO:0000313" key="5">
    <source>
        <dbReference type="EMBL" id="GGB51594.1"/>
    </source>
</evidence>
<proteinExistence type="predicted"/>
<evidence type="ECO:0000256" key="2">
    <source>
        <dbReference type="SAM" id="MobiDB-lite"/>
    </source>
</evidence>
<dbReference type="SMART" id="SM00490">
    <property type="entry name" value="HELICc"/>
    <property type="match status" value="1"/>
</dbReference>
<dbReference type="Gene3D" id="3.40.50.300">
    <property type="entry name" value="P-loop containing nucleotide triphosphate hydrolases"/>
    <property type="match status" value="1"/>
</dbReference>
<dbReference type="PANTHER" id="PTHR45629:SF7">
    <property type="entry name" value="DNA EXCISION REPAIR PROTEIN ERCC-6-RELATED"/>
    <property type="match status" value="1"/>
</dbReference>
<comment type="caution">
    <text evidence="5">The sequence shown here is derived from an EMBL/GenBank/DDBJ whole genome shotgun (WGS) entry which is preliminary data.</text>
</comment>
<dbReference type="InterPro" id="IPR038718">
    <property type="entry name" value="SNF2-like_sf"/>
</dbReference>
<evidence type="ECO:0000259" key="4">
    <source>
        <dbReference type="PROSITE" id="PS51194"/>
    </source>
</evidence>
<dbReference type="Gene3D" id="3.40.50.10810">
    <property type="entry name" value="Tandem AAA-ATPase domain"/>
    <property type="match status" value="1"/>
</dbReference>
<name>A0ABQ1IUI1_9SPHN</name>
<evidence type="ECO:0000256" key="1">
    <source>
        <dbReference type="ARBA" id="ARBA00022801"/>
    </source>
</evidence>
<dbReference type="InterPro" id="IPR049730">
    <property type="entry name" value="SNF2/RAD54-like_C"/>
</dbReference>
<gene>
    <name evidence="5" type="ORF">GCM10010833_02890</name>
</gene>
<dbReference type="InterPro" id="IPR000330">
    <property type="entry name" value="SNF2_N"/>
</dbReference>
<evidence type="ECO:0000259" key="3">
    <source>
        <dbReference type="PROSITE" id="PS51192"/>
    </source>
</evidence>
<evidence type="ECO:0000313" key="6">
    <source>
        <dbReference type="Proteomes" id="UP000614261"/>
    </source>
</evidence>
<dbReference type="Pfam" id="PF00271">
    <property type="entry name" value="Helicase_C"/>
    <property type="match status" value="1"/>
</dbReference>
<dbReference type="InterPro" id="IPR014001">
    <property type="entry name" value="Helicase_ATP-bd"/>
</dbReference>
<dbReference type="EMBL" id="BMGD01000001">
    <property type="protein sequence ID" value="GGB51594.1"/>
    <property type="molecule type" value="Genomic_DNA"/>
</dbReference>
<keyword evidence="1" id="KW-0378">Hydrolase</keyword>
<keyword evidence="6" id="KW-1185">Reference proteome</keyword>
<organism evidence="5 6">
    <name type="scientific">Blastomonas aquatica</name>
    <dbReference type="NCBI Taxonomy" id="1510276"/>
    <lineage>
        <taxon>Bacteria</taxon>
        <taxon>Pseudomonadati</taxon>
        <taxon>Pseudomonadota</taxon>
        <taxon>Alphaproteobacteria</taxon>
        <taxon>Sphingomonadales</taxon>
        <taxon>Sphingomonadaceae</taxon>
        <taxon>Blastomonas</taxon>
    </lineage>
</organism>
<accession>A0ABQ1IUI1</accession>